<evidence type="ECO:0000313" key="11">
    <source>
        <dbReference type="Proteomes" id="UP000572817"/>
    </source>
</evidence>
<dbReference type="Pfam" id="PF01907">
    <property type="entry name" value="Ribosomal_L37e"/>
    <property type="match status" value="1"/>
</dbReference>
<evidence type="ECO:0000256" key="2">
    <source>
        <dbReference type="ARBA" id="ARBA00022723"/>
    </source>
</evidence>
<feature type="compositionally biased region" description="Basic and acidic residues" evidence="9">
    <location>
        <begin position="185"/>
        <end position="197"/>
    </location>
</feature>
<evidence type="ECO:0000256" key="4">
    <source>
        <dbReference type="ARBA" id="ARBA00022771"/>
    </source>
</evidence>
<feature type="compositionally biased region" description="Basic and acidic residues" evidence="9">
    <location>
        <begin position="93"/>
        <end position="132"/>
    </location>
</feature>
<dbReference type="GO" id="GO:1990904">
    <property type="term" value="C:ribonucleoprotein complex"/>
    <property type="evidence" value="ECO:0007669"/>
    <property type="project" value="UniProtKB-KW"/>
</dbReference>
<accession>A0A8H4IZ00</accession>
<dbReference type="Proteomes" id="UP000572817">
    <property type="component" value="Unassembled WGS sequence"/>
</dbReference>
<dbReference type="Gene3D" id="2.20.25.30">
    <property type="match status" value="1"/>
</dbReference>
<dbReference type="InterPro" id="IPR011332">
    <property type="entry name" value="Ribosomal_zn-bd"/>
</dbReference>
<sequence>MPNDNPSDDYVAELLKKDARTSSARYAAVGLQAYLPKRPTGQAPKPNKRFLRNILRETDSHNAALLAKEAEESRARLKALREGGQGSNGKAHKSQDAERRDDSRPSKRRRVEDSDSETDRAHRRRRNDERSSRRSHRSRRDASTDRIRDHDRAKETRSRRSYDSEDEREYRRSKHSHRSRRHRDRSASDNDEEDRHRSERRRRDKRRTLSESRDRRHRSRRKTRDAKSPDDEERRYKQRRRRSQSSSQERSRRASRDRHVGTSRYKEKEPGKEKTRRARSQASDSDPLEALVGPMPPPPEPVVRVRGRGAARISSTMDAHFAADYDPSQDVRPGSDEDDWDMALEALRDRQRWEQQGAERLKAAGFTDDEIKKWEKGGEKTEDDVRWSKRGEGREWDRGKVRQDHLSEGPRVNFISDFHARGACSSDYSWGRSLAERLLESGASDKIKHVTAQIAKRKFEQRPNRLQDPTGRHHRRHHLEVTTIDANGELGLLRPAVKLHCADFNLSQSLIQDEYVTDRDTDCAISTATTIETDDLHSEGYLQLRQAPQQDAHSLQALRSVILRNSSVEDGRASTSEGRNADVGPTGRRSLHIQKHTCSSCGYPAAKTRGYNWGEKAKRRHTTGSGRMRYLKTVPRRASNNFQQGVAKRKERSA</sequence>
<proteinExistence type="inferred from homology"/>
<feature type="compositionally biased region" description="Basic and acidic residues" evidence="9">
    <location>
        <begin position="140"/>
        <end position="163"/>
    </location>
</feature>
<gene>
    <name evidence="10" type="ORF">GTA08_BOTSDO02075</name>
</gene>
<evidence type="ECO:0000256" key="1">
    <source>
        <dbReference type="ARBA" id="ARBA00009805"/>
    </source>
</evidence>
<evidence type="ECO:0000256" key="7">
    <source>
        <dbReference type="ARBA" id="ARBA00022980"/>
    </source>
</evidence>
<feature type="compositionally biased region" description="Basic and acidic residues" evidence="9">
    <location>
        <begin position="225"/>
        <end position="235"/>
    </location>
</feature>
<feature type="region of interest" description="Disordered" evidence="9">
    <location>
        <begin position="568"/>
        <end position="589"/>
    </location>
</feature>
<evidence type="ECO:0000256" key="6">
    <source>
        <dbReference type="ARBA" id="ARBA00022884"/>
    </source>
</evidence>
<name>A0A8H4IZ00_9PEZI</name>
<comment type="caution">
    <text evidence="10">The sequence shown here is derived from an EMBL/GenBank/DDBJ whole genome shotgun (WGS) entry which is preliminary data.</text>
</comment>
<dbReference type="SUPFAM" id="SSF57829">
    <property type="entry name" value="Zn-binding ribosomal proteins"/>
    <property type="match status" value="1"/>
</dbReference>
<keyword evidence="4" id="KW-0863">Zinc-finger</keyword>
<keyword evidence="6" id="KW-0694">RNA-binding</keyword>
<dbReference type="GO" id="GO:0005840">
    <property type="term" value="C:ribosome"/>
    <property type="evidence" value="ECO:0007669"/>
    <property type="project" value="UniProtKB-KW"/>
</dbReference>
<comment type="similarity">
    <text evidence="1">Belongs to the eukaryotic ribosomal protein eL37 family.</text>
</comment>
<reference evidence="10" key="1">
    <citation type="submission" date="2020-04" db="EMBL/GenBank/DDBJ databases">
        <title>Genome Assembly and Annotation of Botryosphaeria dothidea sdau 11-99, a Latent Pathogen of Apple Fruit Ring Rot in China.</title>
        <authorList>
            <person name="Yu C."/>
            <person name="Diao Y."/>
            <person name="Lu Q."/>
            <person name="Zhao J."/>
            <person name="Cui S."/>
            <person name="Peng C."/>
            <person name="He B."/>
            <person name="Liu H."/>
        </authorList>
    </citation>
    <scope>NUCLEOTIDE SEQUENCE [LARGE SCALE GENOMIC DNA]</scope>
    <source>
        <strain evidence="10">Sdau11-99</strain>
    </source>
</reference>
<keyword evidence="11" id="KW-1185">Reference proteome</keyword>
<protein>
    <submittedName>
        <fullName evidence="10">60s ribosomal protein l37</fullName>
    </submittedName>
</protein>
<feature type="compositionally biased region" description="Basic residues" evidence="9">
    <location>
        <begin position="215"/>
        <end position="224"/>
    </location>
</feature>
<evidence type="ECO:0000256" key="5">
    <source>
        <dbReference type="ARBA" id="ARBA00022833"/>
    </source>
</evidence>
<keyword evidence="3" id="KW-0699">rRNA-binding</keyword>
<dbReference type="AlphaFoldDB" id="A0A8H4IZ00"/>
<dbReference type="PANTHER" id="PTHR40132">
    <property type="entry name" value="PRE-MRNA-SPLICING FACTOR 38B"/>
    <property type="match status" value="1"/>
</dbReference>
<dbReference type="OrthoDB" id="10259236at2759"/>
<dbReference type="GO" id="GO:0008270">
    <property type="term" value="F:zinc ion binding"/>
    <property type="evidence" value="ECO:0007669"/>
    <property type="project" value="UniProtKB-KW"/>
</dbReference>
<dbReference type="EMBL" id="WWBZ02000016">
    <property type="protein sequence ID" value="KAF4310205.1"/>
    <property type="molecule type" value="Genomic_DNA"/>
</dbReference>
<evidence type="ECO:0000256" key="9">
    <source>
        <dbReference type="SAM" id="MobiDB-lite"/>
    </source>
</evidence>
<keyword evidence="2" id="KW-0479">Metal-binding</keyword>
<evidence type="ECO:0000256" key="3">
    <source>
        <dbReference type="ARBA" id="ARBA00022730"/>
    </source>
</evidence>
<keyword evidence="5" id="KW-0862">Zinc</keyword>
<dbReference type="InterPro" id="IPR001569">
    <property type="entry name" value="Ribosomal_eL37"/>
</dbReference>
<evidence type="ECO:0000256" key="8">
    <source>
        <dbReference type="ARBA" id="ARBA00023274"/>
    </source>
</evidence>
<feature type="compositionally biased region" description="Low complexity" evidence="9">
    <location>
        <begin position="302"/>
        <end position="311"/>
    </location>
</feature>
<evidence type="ECO:0000313" key="10">
    <source>
        <dbReference type="EMBL" id="KAF4310205.1"/>
    </source>
</evidence>
<dbReference type="GO" id="GO:0006412">
    <property type="term" value="P:translation"/>
    <property type="evidence" value="ECO:0007669"/>
    <property type="project" value="InterPro"/>
</dbReference>
<keyword evidence="7 10" id="KW-0689">Ribosomal protein</keyword>
<feature type="compositionally biased region" description="Basic and acidic residues" evidence="9">
    <location>
        <begin position="249"/>
        <end position="273"/>
    </location>
</feature>
<dbReference type="GO" id="GO:0019843">
    <property type="term" value="F:rRNA binding"/>
    <property type="evidence" value="ECO:0007669"/>
    <property type="project" value="UniProtKB-KW"/>
</dbReference>
<feature type="region of interest" description="Disordered" evidence="9">
    <location>
        <begin position="635"/>
        <end position="654"/>
    </location>
</feature>
<organism evidence="10 11">
    <name type="scientific">Botryosphaeria dothidea</name>
    <dbReference type="NCBI Taxonomy" id="55169"/>
    <lineage>
        <taxon>Eukaryota</taxon>
        <taxon>Fungi</taxon>
        <taxon>Dikarya</taxon>
        <taxon>Ascomycota</taxon>
        <taxon>Pezizomycotina</taxon>
        <taxon>Dothideomycetes</taxon>
        <taxon>Dothideomycetes incertae sedis</taxon>
        <taxon>Botryosphaeriales</taxon>
        <taxon>Botryosphaeriaceae</taxon>
        <taxon>Botryosphaeria</taxon>
    </lineage>
</organism>
<feature type="region of interest" description="Disordered" evidence="9">
    <location>
        <begin position="74"/>
        <end position="311"/>
    </location>
</feature>
<dbReference type="InterPro" id="IPR011331">
    <property type="entry name" value="Ribosomal_eL37/eL43"/>
</dbReference>
<keyword evidence="8" id="KW-0687">Ribonucleoprotein</keyword>
<dbReference type="GO" id="GO:0003735">
    <property type="term" value="F:structural constituent of ribosome"/>
    <property type="evidence" value="ECO:0007669"/>
    <property type="project" value="InterPro"/>
</dbReference>
<feature type="compositionally biased region" description="Basic residues" evidence="9">
    <location>
        <begin position="171"/>
        <end position="184"/>
    </location>
</feature>
<dbReference type="PANTHER" id="PTHR40132:SF1">
    <property type="entry name" value="PRE-MRNA-SPLICING FACTOR 38B"/>
    <property type="match status" value="1"/>
</dbReference>